<organism evidence="1 2">
    <name type="scientific">Novosphingobium humi</name>
    <dbReference type="NCBI Taxonomy" id="2282397"/>
    <lineage>
        <taxon>Bacteria</taxon>
        <taxon>Pseudomonadati</taxon>
        <taxon>Pseudomonadota</taxon>
        <taxon>Alphaproteobacteria</taxon>
        <taxon>Sphingomonadales</taxon>
        <taxon>Sphingomonadaceae</taxon>
        <taxon>Novosphingobium</taxon>
    </lineage>
</organism>
<accession>A0ABY7U404</accession>
<protein>
    <submittedName>
        <fullName evidence="1">Uncharacterized protein</fullName>
    </submittedName>
</protein>
<proteinExistence type="predicted"/>
<dbReference type="EMBL" id="CP117418">
    <property type="protein sequence ID" value="WCT79094.1"/>
    <property type="molecule type" value="Genomic_DNA"/>
</dbReference>
<reference evidence="1 2" key="1">
    <citation type="submission" date="2023-02" db="EMBL/GenBank/DDBJ databases">
        <title>Genome sequence of Novosphingobium humi KACC 19094.</title>
        <authorList>
            <person name="Kim S."/>
            <person name="Heo J."/>
            <person name="Kwon S.-W."/>
        </authorList>
    </citation>
    <scope>NUCLEOTIDE SEQUENCE [LARGE SCALE GENOMIC DNA]</scope>
    <source>
        <strain evidence="1 2">KACC 19094</strain>
        <plasmid evidence="1 2">unnamed1</plasmid>
    </source>
</reference>
<sequence>MDISPIVPTSIAGIKRLAKVYAKRFAIPHYQALDRAARDAGFSSYAVALCNILRPANNNEVEAPKKRSSRKTLLVLAREAFEVGDYPTANALARRVQKNNSRELAAYAIIARTETDDFERRWVLLKGERAAQKLITSVPISQPGFMAPEHFSHFATNRTLLARDYWRAGPRQNRHLALDMCKEVLWRDLEDPNGLRFDYYGWCMELQAHTAAAGMLELRGPQDVPLDELQKMIFLMQTRGDHSTAGRLTALAAEA</sequence>
<geneLocation type="plasmid" evidence="1 2">
    <name>unnamed1</name>
</geneLocation>
<evidence type="ECO:0000313" key="1">
    <source>
        <dbReference type="EMBL" id="WCT79094.1"/>
    </source>
</evidence>
<dbReference type="RefSeq" id="WP_273619380.1">
    <property type="nucleotide sequence ID" value="NZ_CP117418.1"/>
</dbReference>
<keyword evidence="2" id="KW-1185">Reference proteome</keyword>
<gene>
    <name evidence="1" type="ORF">PQ457_18955</name>
</gene>
<keyword evidence="1" id="KW-0614">Plasmid</keyword>
<name>A0ABY7U404_9SPHN</name>
<evidence type="ECO:0000313" key="2">
    <source>
        <dbReference type="Proteomes" id="UP001218231"/>
    </source>
</evidence>
<dbReference type="Proteomes" id="UP001218231">
    <property type="component" value="Plasmid unnamed1"/>
</dbReference>